<gene>
    <name evidence="2" type="ORF">Pfra01_002460900</name>
</gene>
<feature type="compositionally biased region" description="Basic and acidic residues" evidence="1">
    <location>
        <begin position="212"/>
        <end position="222"/>
    </location>
</feature>
<accession>A0A9W6YB91</accession>
<feature type="compositionally biased region" description="Polar residues" evidence="1">
    <location>
        <begin position="226"/>
        <end position="239"/>
    </location>
</feature>
<evidence type="ECO:0000313" key="2">
    <source>
        <dbReference type="EMBL" id="GMF57600.1"/>
    </source>
</evidence>
<name>A0A9W6YB91_9STRA</name>
<sequence length="542" mass="59325">MRWESTVNNSSVSVGVPAYTLASRDECASYNYYQEPSAPLTVPTVVSKSHARARRVVDTKKPPDRRVARAVVGNNTPPSHESKEPSSAGEEAADRPEGTPDEAESIKAPIIMCAGKSVYGGLGVNQSRSNNEFSQRIEHLLSINNDADTDPSNQTATFRSAAATKPKKSNEPYSPQRHRTDEELEQIIRDLRHQVFRQQQQQQQQQQLQEKQQQKSNHEQRLKPTSAVSTGAAASQTQSHTRKHLKNPVEKMQRAAPTVPLAASIGSTVVTNNGLLLQRPLSTSYLSKLVAESTIQMVAPAIIYEAPAAATRGSKFSGSTHVDGKVSSLDLCSLRSTISRSRPTSSPGYHIAENPSWNSRVRSKQTSASRQVRRGKTRGQDDVECSSDFDDNFLYLVDAEDSEDWPVSVALSPVGPWVVEDFATITARASTDSPHSPVSICHSISSLGSTCDDSEVWSSNELATMSPRSRLLYFSACVDDAETPRSTCSQLEHQQTLHRSATCGSDLLGNTKLPGTRPKRCSSAKTTRIENDEDLEVREVPI</sequence>
<feature type="compositionally biased region" description="Low complexity" evidence="1">
    <location>
        <begin position="198"/>
        <end position="211"/>
    </location>
</feature>
<feature type="region of interest" description="Disordered" evidence="1">
    <location>
        <begin position="196"/>
        <end position="249"/>
    </location>
</feature>
<feature type="region of interest" description="Disordered" evidence="1">
    <location>
        <begin position="339"/>
        <end position="383"/>
    </location>
</feature>
<feature type="compositionally biased region" description="Polar residues" evidence="1">
    <location>
        <begin position="144"/>
        <end position="158"/>
    </location>
</feature>
<feature type="region of interest" description="Disordered" evidence="1">
    <location>
        <begin position="44"/>
        <end position="106"/>
    </location>
</feature>
<comment type="caution">
    <text evidence="2">The sequence shown here is derived from an EMBL/GenBank/DDBJ whole genome shotgun (WGS) entry which is preliminary data.</text>
</comment>
<keyword evidence="3" id="KW-1185">Reference proteome</keyword>
<dbReference type="EMBL" id="BSXT01004374">
    <property type="protein sequence ID" value="GMF57600.1"/>
    <property type="molecule type" value="Genomic_DNA"/>
</dbReference>
<dbReference type="Proteomes" id="UP001165121">
    <property type="component" value="Unassembled WGS sequence"/>
</dbReference>
<reference evidence="2" key="1">
    <citation type="submission" date="2023-04" db="EMBL/GenBank/DDBJ databases">
        <title>Phytophthora fragariaefolia NBRC 109709.</title>
        <authorList>
            <person name="Ichikawa N."/>
            <person name="Sato H."/>
            <person name="Tonouchi N."/>
        </authorList>
    </citation>
    <scope>NUCLEOTIDE SEQUENCE</scope>
    <source>
        <strain evidence="2">NBRC 109709</strain>
    </source>
</reference>
<organism evidence="2 3">
    <name type="scientific">Phytophthora fragariaefolia</name>
    <dbReference type="NCBI Taxonomy" id="1490495"/>
    <lineage>
        <taxon>Eukaryota</taxon>
        <taxon>Sar</taxon>
        <taxon>Stramenopiles</taxon>
        <taxon>Oomycota</taxon>
        <taxon>Peronosporomycetes</taxon>
        <taxon>Peronosporales</taxon>
        <taxon>Peronosporaceae</taxon>
        <taxon>Phytophthora</taxon>
    </lineage>
</organism>
<feature type="compositionally biased region" description="Polar residues" evidence="1">
    <location>
        <begin position="355"/>
        <end position="370"/>
    </location>
</feature>
<dbReference type="OrthoDB" id="109556at2759"/>
<proteinExistence type="predicted"/>
<feature type="region of interest" description="Disordered" evidence="1">
    <location>
        <begin position="144"/>
        <end position="180"/>
    </location>
</feature>
<feature type="compositionally biased region" description="Basic and acidic residues" evidence="1">
    <location>
        <begin position="55"/>
        <end position="67"/>
    </location>
</feature>
<dbReference type="AlphaFoldDB" id="A0A9W6YB91"/>
<protein>
    <submittedName>
        <fullName evidence="2">Unnamed protein product</fullName>
    </submittedName>
</protein>
<evidence type="ECO:0000256" key="1">
    <source>
        <dbReference type="SAM" id="MobiDB-lite"/>
    </source>
</evidence>
<evidence type="ECO:0000313" key="3">
    <source>
        <dbReference type="Proteomes" id="UP001165121"/>
    </source>
</evidence>